<proteinExistence type="predicted"/>
<dbReference type="EMBL" id="MN739935">
    <property type="protein sequence ID" value="QHT78658.1"/>
    <property type="molecule type" value="Genomic_DNA"/>
</dbReference>
<dbReference type="AlphaFoldDB" id="A0A6C0HDJ3"/>
<sequence length="170" mass="19204">MEAIQENHSTQKPELTIEIPVLTPTDIQIPEEIKQETIQETIEEIKQDVKTLISTKDAIVDQVYKQLFESKDKLKSASAFDIIIMSMELVETGLVAHINKKEVVVAVLERISKGFDGIEGTSDDLISQDTIKMIKSLLDNALIDGMIDVIVKASKKLFNINKNKKRWCCF</sequence>
<organism evidence="1">
    <name type="scientific">viral metagenome</name>
    <dbReference type="NCBI Taxonomy" id="1070528"/>
    <lineage>
        <taxon>unclassified sequences</taxon>
        <taxon>metagenomes</taxon>
        <taxon>organismal metagenomes</taxon>
    </lineage>
</organism>
<name>A0A6C0HDJ3_9ZZZZ</name>
<protein>
    <submittedName>
        <fullName evidence="1">Uncharacterized protein</fullName>
    </submittedName>
</protein>
<accession>A0A6C0HDJ3</accession>
<evidence type="ECO:0000313" key="1">
    <source>
        <dbReference type="EMBL" id="QHT78658.1"/>
    </source>
</evidence>
<reference evidence="1" key="1">
    <citation type="journal article" date="2020" name="Nature">
        <title>Giant virus diversity and host interactions through global metagenomics.</title>
        <authorList>
            <person name="Schulz F."/>
            <person name="Roux S."/>
            <person name="Paez-Espino D."/>
            <person name="Jungbluth S."/>
            <person name="Walsh D.A."/>
            <person name="Denef V.J."/>
            <person name="McMahon K.D."/>
            <person name="Konstantinidis K.T."/>
            <person name="Eloe-Fadrosh E.A."/>
            <person name="Kyrpides N.C."/>
            <person name="Woyke T."/>
        </authorList>
    </citation>
    <scope>NUCLEOTIDE SEQUENCE</scope>
    <source>
        <strain evidence="1">GVMAG-M-3300023179-92</strain>
    </source>
</reference>